<protein>
    <submittedName>
        <fullName evidence="10">TonB-dependent receptor plug domain-containing protein</fullName>
    </submittedName>
</protein>
<feature type="compositionally biased region" description="Low complexity" evidence="8">
    <location>
        <begin position="37"/>
        <end position="53"/>
    </location>
</feature>
<dbReference type="InterPro" id="IPR036942">
    <property type="entry name" value="Beta-barrel_TonB_sf"/>
</dbReference>
<dbReference type="Proteomes" id="UP000676649">
    <property type="component" value="Chromosome"/>
</dbReference>
<dbReference type="InterPro" id="IPR012910">
    <property type="entry name" value="Plug_dom"/>
</dbReference>
<evidence type="ECO:0000259" key="9">
    <source>
        <dbReference type="Pfam" id="PF07715"/>
    </source>
</evidence>
<evidence type="ECO:0000256" key="5">
    <source>
        <dbReference type="ARBA" id="ARBA00023136"/>
    </source>
</evidence>
<keyword evidence="10" id="KW-0675">Receptor</keyword>
<organism evidence="10 11">
    <name type="scientific">Methylomonas paludis</name>
    <dbReference type="NCBI Taxonomy" id="1173101"/>
    <lineage>
        <taxon>Bacteria</taxon>
        <taxon>Pseudomonadati</taxon>
        <taxon>Pseudomonadota</taxon>
        <taxon>Gammaproteobacteria</taxon>
        <taxon>Methylococcales</taxon>
        <taxon>Methylococcaceae</taxon>
        <taxon>Methylomonas</taxon>
    </lineage>
</organism>
<keyword evidence="11" id="KW-1185">Reference proteome</keyword>
<evidence type="ECO:0000256" key="6">
    <source>
        <dbReference type="ARBA" id="ARBA00023237"/>
    </source>
</evidence>
<dbReference type="Gene3D" id="2.170.130.10">
    <property type="entry name" value="TonB-dependent receptor, plug domain"/>
    <property type="match status" value="1"/>
</dbReference>
<evidence type="ECO:0000256" key="2">
    <source>
        <dbReference type="ARBA" id="ARBA00022448"/>
    </source>
</evidence>
<evidence type="ECO:0000313" key="10">
    <source>
        <dbReference type="EMBL" id="QWF72510.1"/>
    </source>
</evidence>
<evidence type="ECO:0000256" key="8">
    <source>
        <dbReference type="SAM" id="MobiDB-lite"/>
    </source>
</evidence>
<keyword evidence="4 7" id="KW-0812">Transmembrane</keyword>
<dbReference type="KEGG" id="mpad:KEF85_06400"/>
<dbReference type="Gene3D" id="2.40.170.20">
    <property type="entry name" value="TonB-dependent receptor, beta-barrel domain"/>
    <property type="match status" value="1"/>
</dbReference>
<feature type="region of interest" description="Disordered" evidence="8">
    <location>
        <begin position="1"/>
        <end position="59"/>
    </location>
</feature>
<keyword evidence="3 7" id="KW-1134">Transmembrane beta strand</keyword>
<dbReference type="GO" id="GO:0009279">
    <property type="term" value="C:cell outer membrane"/>
    <property type="evidence" value="ECO:0007669"/>
    <property type="project" value="UniProtKB-SubCell"/>
</dbReference>
<evidence type="ECO:0000256" key="1">
    <source>
        <dbReference type="ARBA" id="ARBA00004571"/>
    </source>
</evidence>
<feature type="domain" description="TonB-dependent receptor plug" evidence="9">
    <location>
        <begin position="89"/>
        <end position="196"/>
    </location>
</feature>
<dbReference type="PROSITE" id="PS52016">
    <property type="entry name" value="TONB_DEPENDENT_REC_3"/>
    <property type="match status" value="1"/>
</dbReference>
<keyword evidence="6 7" id="KW-0998">Cell outer membrane</keyword>
<evidence type="ECO:0000313" key="11">
    <source>
        <dbReference type="Proteomes" id="UP000676649"/>
    </source>
</evidence>
<proteinExistence type="inferred from homology"/>
<dbReference type="EMBL" id="CP073754">
    <property type="protein sequence ID" value="QWF72510.1"/>
    <property type="molecule type" value="Genomic_DNA"/>
</dbReference>
<evidence type="ECO:0000256" key="7">
    <source>
        <dbReference type="PROSITE-ProRule" id="PRU01360"/>
    </source>
</evidence>
<accession>A0A975MRK3</accession>
<dbReference type="InterPro" id="IPR037066">
    <property type="entry name" value="Plug_dom_sf"/>
</dbReference>
<comment type="similarity">
    <text evidence="7">Belongs to the TonB-dependent receptor family.</text>
</comment>
<evidence type="ECO:0000256" key="4">
    <source>
        <dbReference type="ARBA" id="ARBA00022692"/>
    </source>
</evidence>
<dbReference type="Pfam" id="PF07715">
    <property type="entry name" value="Plug"/>
    <property type="match status" value="1"/>
</dbReference>
<reference evidence="10" key="1">
    <citation type="submission" date="2021-04" db="EMBL/GenBank/DDBJ databases">
        <title>Draft genome sequence data of methanotrophic Methylovulum sp. strain S1L and Methylomonas sp. strain S2AM isolated from boreal lake water columns.</title>
        <authorList>
            <person name="Rissanen A.J."/>
            <person name="Mangayil R."/>
            <person name="Svenning M.M."/>
            <person name="Khanongnuch R."/>
        </authorList>
    </citation>
    <scope>NUCLEOTIDE SEQUENCE</scope>
    <source>
        <strain evidence="10">S2AM</strain>
    </source>
</reference>
<dbReference type="AlphaFoldDB" id="A0A975MRK3"/>
<keyword evidence="5 7" id="KW-0472">Membrane</keyword>
<dbReference type="SUPFAM" id="SSF56935">
    <property type="entry name" value="Porins"/>
    <property type="match status" value="1"/>
</dbReference>
<sequence>MLKKAKKQKSVKNSKQSQPETTPDRDSRVLQVESPKAEPAQTTPKKAAKQAEQSNKKPNAIKTLKVEELGEISVTAGRSRDLLGLTGSASQGVISQEQIEFRSSSRPGELVELIPGMIATQHSGSGKANQYFLRGYNLDHGTDFTTVVDGVPMNMPTHAHGQGYMDLNSMIPELVDRIEYGKGPYYAEIGDFSAAGFNKMTTMKTLPKGFLKFTGGEFDFYRTVAANSSKLGEDGNLLYAAEFQTYNGAWAVPENGHKYNGVLRYTQDHDNWGVAVNAKAYENTWTATNQIAQSAIDSGQLGLYGSLSPSDGGNTNRYSLSSNVWNKGNDWKNDANVYAVYYDLNLYSNFSGYTSGPWGDQMNQREHRVQVGGNEEFTHYDKLFGLDMDNTYGMSFRHDEIMGLGLYNTVNRQYLNTISEDNVSESTGGMYFKNQIHWHEKFRTIQALRADFINMQVDALANPFTTGSAAITGADATSVTAYSPSLAAGQLQAADPSLAAAINAANSGYRSKEMVSPKFSAIIGPWYNTEYFLNAGSGYHSNDARGTTLQITPDGSAAGSSGMITPMAWARGGEIGARSNIIPGLNSTLALWFLQSSQELVFAGDDGTTNVNGMSNRYGLEFTNYYKVNDMVTLDFDYAKSDGYFVNTPKTDYSSGGPSCPTSSATAACTGNYIPNLVGTVIATGVQVVAPNGVFGSLRLRHFGDSPLDSNGTFWAPNVDILNLSLGYKQKNYKLDFNIFNLLGETTSDIAYAYNYASTPGAGAQTGNFGIVRHPVEPRMARAGFTIYF</sequence>
<name>A0A975MRK3_9GAMM</name>
<comment type="subcellular location">
    <subcellularLocation>
        <location evidence="1 7">Cell outer membrane</location>
        <topology evidence="1 7">Multi-pass membrane protein</topology>
    </subcellularLocation>
</comment>
<gene>
    <name evidence="10" type="ORF">KEF85_06400</name>
</gene>
<feature type="compositionally biased region" description="Basic residues" evidence="8">
    <location>
        <begin position="1"/>
        <end position="12"/>
    </location>
</feature>
<dbReference type="InterPro" id="IPR039426">
    <property type="entry name" value="TonB-dep_rcpt-like"/>
</dbReference>
<keyword evidence="2 7" id="KW-0813">Transport</keyword>
<evidence type="ECO:0000256" key="3">
    <source>
        <dbReference type="ARBA" id="ARBA00022452"/>
    </source>
</evidence>